<dbReference type="Pfam" id="PF01755">
    <property type="entry name" value="Glyco_transf_25"/>
    <property type="match status" value="1"/>
</dbReference>
<feature type="domain" description="Glycosyl transferase family 25" evidence="1">
    <location>
        <begin position="2"/>
        <end position="160"/>
    </location>
</feature>
<reference evidence="2 3" key="1">
    <citation type="submission" date="2019-03" db="EMBL/GenBank/DDBJ databases">
        <title>Genomic Encyclopedia of Type Strains, Phase IV (KMG-IV): sequencing the most valuable type-strain genomes for metagenomic binning, comparative biology and taxonomic classification.</title>
        <authorList>
            <person name="Goeker M."/>
        </authorList>
    </citation>
    <scope>NUCLEOTIDE SEQUENCE [LARGE SCALE GENOMIC DNA]</scope>
    <source>
        <strain evidence="2 3">DSM 28231</strain>
    </source>
</reference>
<dbReference type="AlphaFoldDB" id="A0A4R2MYM1"/>
<dbReference type="CDD" id="cd06532">
    <property type="entry name" value="Glyco_transf_25"/>
    <property type="match status" value="1"/>
</dbReference>
<dbReference type="InterPro" id="IPR002654">
    <property type="entry name" value="Glyco_trans_25"/>
</dbReference>
<dbReference type="EMBL" id="SLXI01000006">
    <property type="protein sequence ID" value="TCP11728.1"/>
    <property type="molecule type" value="Genomic_DNA"/>
</dbReference>
<keyword evidence="2" id="KW-0808">Transferase</keyword>
<dbReference type="GO" id="GO:0016740">
    <property type="term" value="F:transferase activity"/>
    <property type="evidence" value="ECO:0007669"/>
    <property type="project" value="UniProtKB-KW"/>
</dbReference>
<name>A0A4R2MYM1_9PAST</name>
<organism evidence="2 3">
    <name type="scientific">Bisgaardia hudsonensis</name>
    <dbReference type="NCBI Taxonomy" id="109472"/>
    <lineage>
        <taxon>Bacteria</taxon>
        <taxon>Pseudomonadati</taxon>
        <taxon>Pseudomonadota</taxon>
        <taxon>Gammaproteobacteria</taxon>
        <taxon>Pasteurellales</taxon>
        <taxon>Pasteurellaceae</taxon>
        <taxon>Bisgaardia</taxon>
    </lineage>
</organism>
<proteinExistence type="predicted"/>
<evidence type="ECO:0000259" key="1">
    <source>
        <dbReference type="Pfam" id="PF01755"/>
    </source>
</evidence>
<comment type="caution">
    <text evidence="2">The sequence shown here is derived from an EMBL/GenBank/DDBJ whole genome shotgun (WGS) entry which is preliminary data.</text>
</comment>
<protein>
    <submittedName>
        <fullName evidence="2">Glycosyl transferase family 25</fullName>
    </submittedName>
</protein>
<accession>A0A4R2MYM1</accession>
<evidence type="ECO:0000313" key="2">
    <source>
        <dbReference type="EMBL" id="TCP11728.1"/>
    </source>
</evidence>
<gene>
    <name evidence="2" type="ORF">EV697_10682</name>
</gene>
<keyword evidence="3" id="KW-1185">Reference proteome</keyword>
<evidence type="ECO:0000313" key="3">
    <source>
        <dbReference type="Proteomes" id="UP000294841"/>
    </source>
</evidence>
<sequence>MKQFSEKNIPFHFFNAIVPDDKLIDNLLPNLKNTSLTVGEKGCLLSHLVLWKKCIDDNLPYIIIFEDDVLLGKDADLFLCDDSWLTERFNFNENIIIRLETFLMPVKLDESSLSSYLQRTFPILKSVHFGTAGYIITHKAAKYLLEVISSLSGDNLKAIDRIIFDSMVSISDFQVYQLSPAICIQELQLNQSNSKLISQIETERRKIWLDSKPKRNFLQKIFREIYRIKRRKQQASYKTIYFE</sequence>
<dbReference type="Proteomes" id="UP000294841">
    <property type="component" value="Unassembled WGS sequence"/>
</dbReference>